<name>A0ABQ9FF75_TEGGR</name>
<organism evidence="1 2">
    <name type="scientific">Tegillarca granosa</name>
    <name type="common">Malaysian cockle</name>
    <name type="synonym">Anadara granosa</name>
    <dbReference type="NCBI Taxonomy" id="220873"/>
    <lineage>
        <taxon>Eukaryota</taxon>
        <taxon>Metazoa</taxon>
        <taxon>Spiralia</taxon>
        <taxon>Lophotrochozoa</taxon>
        <taxon>Mollusca</taxon>
        <taxon>Bivalvia</taxon>
        <taxon>Autobranchia</taxon>
        <taxon>Pteriomorphia</taxon>
        <taxon>Arcoida</taxon>
        <taxon>Arcoidea</taxon>
        <taxon>Arcidae</taxon>
        <taxon>Tegillarca</taxon>
    </lineage>
</organism>
<keyword evidence="2" id="KW-1185">Reference proteome</keyword>
<sequence>MRCVYLAKGPNWITLHSERRLRHRKWTCT</sequence>
<dbReference type="Proteomes" id="UP001217089">
    <property type="component" value="Unassembled WGS sequence"/>
</dbReference>
<accession>A0ABQ9FF75</accession>
<evidence type="ECO:0000313" key="1">
    <source>
        <dbReference type="EMBL" id="KAJ8315969.1"/>
    </source>
</evidence>
<dbReference type="EMBL" id="JARBDR010000328">
    <property type="protein sequence ID" value="KAJ8315969.1"/>
    <property type="molecule type" value="Genomic_DNA"/>
</dbReference>
<gene>
    <name evidence="1" type="ORF">KUTeg_005983</name>
</gene>
<protein>
    <submittedName>
        <fullName evidence="1">Uncharacterized protein</fullName>
    </submittedName>
</protein>
<comment type="caution">
    <text evidence="1">The sequence shown here is derived from an EMBL/GenBank/DDBJ whole genome shotgun (WGS) entry which is preliminary data.</text>
</comment>
<evidence type="ECO:0000313" key="2">
    <source>
        <dbReference type="Proteomes" id="UP001217089"/>
    </source>
</evidence>
<proteinExistence type="predicted"/>
<reference evidence="1 2" key="1">
    <citation type="submission" date="2022-12" db="EMBL/GenBank/DDBJ databases">
        <title>Chromosome-level genome of Tegillarca granosa.</title>
        <authorList>
            <person name="Kim J."/>
        </authorList>
    </citation>
    <scope>NUCLEOTIDE SEQUENCE [LARGE SCALE GENOMIC DNA]</scope>
    <source>
        <strain evidence="1">Teg-2019</strain>
        <tissue evidence="1">Adductor muscle</tissue>
    </source>
</reference>